<proteinExistence type="predicted"/>
<dbReference type="SUPFAM" id="SSF52540">
    <property type="entry name" value="P-loop containing nucleoside triphosphate hydrolases"/>
    <property type="match status" value="1"/>
</dbReference>
<protein>
    <recommendedName>
        <fullName evidence="4">Spermatogenesis-associated protein 17</fullName>
    </recommendedName>
</protein>
<evidence type="ECO:0000256" key="1">
    <source>
        <dbReference type="SAM" id="MobiDB-lite"/>
    </source>
</evidence>
<sequence length="399" mass="44901">MAALAKLQQVEAQELIDEYFSMCRLAEERREVEAKAVIKIQAFARGFIIRRRLLRLAWTALTIQRYWRGYLGRLRARLALEAYNRTLRKAYFSAMATVIQRWWRGYYSRKHIHDYYARKRYLQQVRERNQHIRAELNLEAERAIIMQRQEAEERARNLFADKLSKLHHLVSTAVQPGIFNSPYSIATGTLPVIMGLTVEEHLKSTLKAQLGLQQDFSATSTTGSGAGLPYGSSLVGGGKLPPLRGSGKARTGSGSGGRSNSAKGMGTGGGTGQRVGDPPAFPSVVEVAGRAVPARYTLRQTADFEAMHREALMEEKIHRGEMLSHHPQAFTNALGSAKAPFFDLQTNRNLLPYEDPYDPTIGTRGPRFTPIQQSISRSAFNRYIKRQHVFDKDMAAEAY</sequence>
<dbReference type="InterPro" id="IPR000048">
    <property type="entry name" value="IQ_motif_EF-hand-BS"/>
</dbReference>
<gene>
    <name evidence="2" type="ORF">VaNZ11_009017</name>
</gene>
<dbReference type="InterPro" id="IPR027417">
    <property type="entry name" value="P-loop_NTPase"/>
</dbReference>
<evidence type="ECO:0000313" key="3">
    <source>
        <dbReference type="Proteomes" id="UP001165090"/>
    </source>
</evidence>
<organism evidence="2 3">
    <name type="scientific">Volvox africanus</name>
    <dbReference type="NCBI Taxonomy" id="51714"/>
    <lineage>
        <taxon>Eukaryota</taxon>
        <taxon>Viridiplantae</taxon>
        <taxon>Chlorophyta</taxon>
        <taxon>core chlorophytes</taxon>
        <taxon>Chlorophyceae</taxon>
        <taxon>CS clade</taxon>
        <taxon>Chlamydomonadales</taxon>
        <taxon>Volvocaceae</taxon>
        <taxon>Volvox</taxon>
    </lineage>
</organism>
<evidence type="ECO:0008006" key="4">
    <source>
        <dbReference type="Google" id="ProtNLM"/>
    </source>
</evidence>
<dbReference type="EMBL" id="BSDZ01000024">
    <property type="protein sequence ID" value="GLI65479.1"/>
    <property type="molecule type" value="Genomic_DNA"/>
</dbReference>
<accession>A0ABQ5S7R3</accession>
<dbReference type="Proteomes" id="UP001165090">
    <property type="component" value="Unassembled WGS sequence"/>
</dbReference>
<evidence type="ECO:0000313" key="2">
    <source>
        <dbReference type="EMBL" id="GLI65479.1"/>
    </source>
</evidence>
<keyword evidence="3" id="KW-1185">Reference proteome</keyword>
<dbReference type="PROSITE" id="PS50096">
    <property type="entry name" value="IQ"/>
    <property type="match status" value="3"/>
</dbReference>
<dbReference type="Pfam" id="PF00612">
    <property type="entry name" value="IQ"/>
    <property type="match status" value="3"/>
</dbReference>
<reference evidence="2 3" key="1">
    <citation type="journal article" date="2023" name="IScience">
        <title>Expanded male sex-determining region conserved during the evolution of homothallism in the green alga Volvox.</title>
        <authorList>
            <person name="Yamamoto K."/>
            <person name="Matsuzaki R."/>
            <person name="Mahakham W."/>
            <person name="Heman W."/>
            <person name="Sekimoto H."/>
            <person name="Kawachi M."/>
            <person name="Minakuchi Y."/>
            <person name="Toyoda A."/>
            <person name="Nozaki H."/>
        </authorList>
    </citation>
    <scope>NUCLEOTIDE SEQUENCE [LARGE SCALE GENOMIC DNA]</scope>
    <source>
        <strain evidence="2 3">NIES-4468</strain>
    </source>
</reference>
<dbReference type="Gene3D" id="1.20.5.190">
    <property type="match status" value="1"/>
</dbReference>
<feature type="region of interest" description="Disordered" evidence="1">
    <location>
        <begin position="221"/>
        <end position="281"/>
    </location>
</feature>
<feature type="compositionally biased region" description="Low complexity" evidence="1">
    <location>
        <begin position="245"/>
        <end position="264"/>
    </location>
</feature>
<dbReference type="SMART" id="SM00015">
    <property type="entry name" value="IQ"/>
    <property type="match status" value="3"/>
</dbReference>
<comment type="caution">
    <text evidence="2">The sequence shown here is derived from an EMBL/GenBank/DDBJ whole genome shotgun (WGS) entry which is preliminary data.</text>
</comment>
<feature type="compositionally biased region" description="Gly residues" evidence="1">
    <location>
        <begin position="224"/>
        <end position="239"/>
    </location>
</feature>
<name>A0ABQ5S7R3_9CHLO</name>